<dbReference type="EMBL" id="UYSL01021404">
    <property type="protein sequence ID" value="VDL78146.1"/>
    <property type="molecule type" value="Genomic_DNA"/>
</dbReference>
<dbReference type="InterPro" id="IPR004843">
    <property type="entry name" value="Calcineurin-like_PHP"/>
</dbReference>
<accession>A0A0N4YD79</accession>
<evidence type="ECO:0000313" key="5">
    <source>
        <dbReference type="WBParaSite" id="NBR_0001455601-mRNA-1"/>
    </source>
</evidence>
<reference evidence="5" key="1">
    <citation type="submission" date="2017-02" db="UniProtKB">
        <authorList>
            <consortium name="WormBaseParasite"/>
        </authorList>
    </citation>
    <scope>IDENTIFICATION</scope>
</reference>
<dbReference type="PANTHER" id="PTHR11668">
    <property type="entry name" value="SERINE/THREONINE PROTEIN PHOSPHATASE"/>
    <property type="match status" value="1"/>
</dbReference>
<evidence type="ECO:0000313" key="3">
    <source>
        <dbReference type="EMBL" id="VDL78146.1"/>
    </source>
</evidence>
<evidence type="ECO:0000259" key="2">
    <source>
        <dbReference type="PROSITE" id="PS00125"/>
    </source>
</evidence>
<dbReference type="GO" id="GO:0005737">
    <property type="term" value="C:cytoplasm"/>
    <property type="evidence" value="ECO:0007669"/>
    <property type="project" value="TreeGrafter"/>
</dbReference>
<gene>
    <name evidence="3" type="ORF">NBR_LOCUS14557</name>
</gene>
<reference evidence="3 4" key="2">
    <citation type="submission" date="2018-11" db="EMBL/GenBank/DDBJ databases">
        <authorList>
            <consortium name="Pathogen Informatics"/>
        </authorList>
    </citation>
    <scope>NUCLEOTIDE SEQUENCE [LARGE SCALE GENOMIC DNA]</scope>
</reference>
<dbReference type="SUPFAM" id="SSF56300">
    <property type="entry name" value="Metallo-dependent phosphatases"/>
    <property type="match status" value="1"/>
</dbReference>
<dbReference type="Pfam" id="PF00149">
    <property type="entry name" value="Metallophos"/>
    <property type="match status" value="1"/>
</dbReference>
<dbReference type="InterPro" id="IPR050341">
    <property type="entry name" value="PP1_catalytic_subunit"/>
</dbReference>
<feature type="domain" description="Serine/threonine specific protein phosphatases" evidence="2">
    <location>
        <begin position="171"/>
        <end position="176"/>
    </location>
</feature>
<dbReference type="PROSITE" id="PS00125">
    <property type="entry name" value="SER_THR_PHOSPHATASE"/>
    <property type="match status" value="1"/>
</dbReference>
<keyword evidence="1" id="KW-0378">Hydrolase</keyword>
<sequence>MKAASGPFSRENTLQLAPFQRKKKKVPFKLPNSRLGELVNGFKTYKKPQKMSATLCTMLENTIRGIFTTTAATVNNGNLLNYDDMREICLRSRELLLNEPCFVLATPPLVIIGDVHGQLFDTLDILNYIGVPPSRRLLFLGDYVDRGEHSLEIITMLLAFKLRFPKEIFLLRGNHETRCVNRQYGFYDECKKKFPKKGVELWTLFQHVFNCLPVAALVGSKIFCAHGGISEDLINFKQFERCVAPILF</sequence>
<evidence type="ECO:0000256" key="1">
    <source>
        <dbReference type="RuleBase" id="RU004273"/>
    </source>
</evidence>
<dbReference type="Proteomes" id="UP000271162">
    <property type="component" value="Unassembled WGS sequence"/>
</dbReference>
<dbReference type="GO" id="GO:0004722">
    <property type="term" value="F:protein serine/threonine phosphatase activity"/>
    <property type="evidence" value="ECO:0007669"/>
    <property type="project" value="UniProtKB-EC"/>
</dbReference>
<proteinExistence type="inferred from homology"/>
<dbReference type="SMART" id="SM00156">
    <property type="entry name" value="PP2Ac"/>
    <property type="match status" value="1"/>
</dbReference>
<dbReference type="GO" id="GO:0005634">
    <property type="term" value="C:nucleus"/>
    <property type="evidence" value="ECO:0007669"/>
    <property type="project" value="TreeGrafter"/>
</dbReference>
<name>A0A0N4YD79_NIPBR</name>
<dbReference type="InterPro" id="IPR029052">
    <property type="entry name" value="Metallo-depent_PP-like"/>
</dbReference>
<dbReference type="AlphaFoldDB" id="A0A0N4YD79"/>
<dbReference type="Gene3D" id="3.60.21.10">
    <property type="match status" value="1"/>
</dbReference>
<dbReference type="PANTHER" id="PTHR11668:SF496">
    <property type="entry name" value="SERINE_THREONINE-PROTEIN PHOSPHATASE"/>
    <property type="match status" value="1"/>
</dbReference>
<dbReference type="InterPro" id="IPR006186">
    <property type="entry name" value="Ser/Thr-sp_prot-phosphatase"/>
</dbReference>
<dbReference type="STRING" id="27835.A0A0N4YD79"/>
<protein>
    <recommendedName>
        <fullName evidence="1">Serine/threonine-protein phosphatase</fullName>
        <ecNumber evidence="1">3.1.3.16</ecNumber>
    </recommendedName>
</protein>
<dbReference type="WBParaSite" id="NBR_0001455601-mRNA-1">
    <property type="protein sequence ID" value="NBR_0001455601-mRNA-1"/>
    <property type="gene ID" value="NBR_0001455601"/>
</dbReference>
<evidence type="ECO:0000313" key="4">
    <source>
        <dbReference type="Proteomes" id="UP000271162"/>
    </source>
</evidence>
<organism evidence="5">
    <name type="scientific">Nippostrongylus brasiliensis</name>
    <name type="common">Rat hookworm</name>
    <dbReference type="NCBI Taxonomy" id="27835"/>
    <lineage>
        <taxon>Eukaryota</taxon>
        <taxon>Metazoa</taxon>
        <taxon>Ecdysozoa</taxon>
        <taxon>Nematoda</taxon>
        <taxon>Chromadorea</taxon>
        <taxon>Rhabditida</taxon>
        <taxon>Rhabditina</taxon>
        <taxon>Rhabditomorpha</taxon>
        <taxon>Strongyloidea</taxon>
        <taxon>Heligmosomidae</taxon>
        <taxon>Nippostrongylus</taxon>
    </lineage>
</organism>
<comment type="catalytic activity">
    <reaction evidence="1">
        <text>O-phospho-L-threonyl-[protein] + H2O = L-threonyl-[protein] + phosphate</text>
        <dbReference type="Rhea" id="RHEA:47004"/>
        <dbReference type="Rhea" id="RHEA-COMP:11060"/>
        <dbReference type="Rhea" id="RHEA-COMP:11605"/>
        <dbReference type="ChEBI" id="CHEBI:15377"/>
        <dbReference type="ChEBI" id="CHEBI:30013"/>
        <dbReference type="ChEBI" id="CHEBI:43474"/>
        <dbReference type="ChEBI" id="CHEBI:61977"/>
        <dbReference type="EC" id="3.1.3.16"/>
    </reaction>
</comment>
<dbReference type="PRINTS" id="PR00114">
    <property type="entry name" value="STPHPHTASE"/>
</dbReference>
<dbReference type="OMA" id="TINNACK"/>
<keyword evidence="4" id="KW-1185">Reference proteome</keyword>
<comment type="similarity">
    <text evidence="1">Belongs to the PPP phosphatase family.</text>
</comment>
<dbReference type="EC" id="3.1.3.16" evidence="1"/>